<reference evidence="3 4" key="1">
    <citation type="journal article" date="2016" name="Genome Announc.">
        <title>Draft Genome Sequences of Five Rapidly Growing Mycobacterium Species, M. thermoresistibile, M. fortuitum subsp. acetamidolyticum, M. canariasense, M. brisbanense, and M. novocastrense.</title>
        <authorList>
            <person name="Katahira K."/>
            <person name="Ogura Y."/>
            <person name="Gotoh Y."/>
            <person name="Hayashi T."/>
        </authorList>
    </citation>
    <scope>NUCLEOTIDE SEQUENCE [LARGE SCALE GENOMIC DNA]</scope>
    <source>
        <strain evidence="3 4">JCM6368</strain>
    </source>
</reference>
<evidence type="ECO:0000313" key="3">
    <source>
        <dbReference type="EMBL" id="GAT06587.1"/>
    </source>
</evidence>
<dbReference type="Pfam" id="PF08240">
    <property type="entry name" value="ADH_N"/>
    <property type="match status" value="1"/>
</dbReference>
<evidence type="ECO:0000313" key="4">
    <source>
        <dbReference type="Proteomes" id="UP000069705"/>
    </source>
</evidence>
<organism evidence="3 4">
    <name type="scientific">Mycolicibacterium fortuitum subsp. acetamidolyticum</name>
    <dbReference type="NCBI Taxonomy" id="144550"/>
    <lineage>
        <taxon>Bacteria</taxon>
        <taxon>Bacillati</taxon>
        <taxon>Actinomycetota</taxon>
        <taxon>Actinomycetes</taxon>
        <taxon>Mycobacteriales</taxon>
        <taxon>Mycobacteriaceae</taxon>
        <taxon>Mycolicibacterium</taxon>
    </lineage>
</organism>
<dbReference type="AlphaFoldDB" id="A0A100WY52"/>
<dbReference type="Gene3D" id="3.90.180.10">
    <property type="entry name" value="Medium-chain alcohol dehydrogenases, catalytic domain"/>
    <property type="match status" value="1"/>
</dbReference>
<evidence type="ECO:0000256" key="1">
    <source>
        <dbReference type="ARBA" id="ARBA00022857"/>
    </source>
</evidence>
<sequence>MGTLVGGFGGVSGGLQGDGGAGLSGCGSAFEAFEFGDSVPQCRLVGGGINFRDRFEHVFDATLGVGRMQGSRNVFACRFVVRRMSKAAQFDEYGGVDVLQVRDVPRPVPASGELLVNVRTAGINPGEAVIRRGVLHDRFPATFPSGQGSDLAGVVAEVGPEVTGLHTPSWKRAVPEGNWCWSRDLMGPAA</sequence>
<keyword evidence="1" id="KW-0521">NADP</keyword>
<comment type="caution">
    <text evidence="3">The sequence shown here is derived from an EMBL/GenBank/DDBJ whole genome shotgun (WGS) entry which is preliminary data.</text>
</comment>
<dbReference type="InterPro" id="IPR013154">
    <property type="entry name" value="ADH-like_N"/>
</dbReference>
<dbReference type="Proteomes" id="UP000069705">
    <property type="component" value="Unassembled WGS sequence"/>
</dbReference>
<evidence type="ECO:0000259" key="2">
    <source>
        <dbReference type="Pfam" id="PF08240"/>
    </source>
</evidence>
<protein>
    <submittedName>
        <fullName evidence="3">Putative oxidoreductase</fullName>
    </submittedName>
</protein>
<name>A0A100WY52_MYCFO</name>
<accession>A0A100WY52</accession>
<dbReference type="InterPro" id="IPR011032">
    <property type="entry name" value="GroES-like_sf"/>
</dbReference>
<feature type="domain" description="Alcohol dehydrogenase-like N-terminal" evidence="2">
    <location>
        <begin position="111"/>
        <end position="166"/>
    </location>
</feature>
<gene>
    <name evidence="3" type="ORF">RMCFA_6698</name>
</gene>
<dbReference type="PANTHER" id="PTHR44154">
    <property type="entry name" value="QUINONE OXIDOREDUCTASE"/>
    <property type="match status" value="1"/>
</dbReference>
<dbReference type="EMBL" id="BCSZ01000080">
    <property type="protein sequence ID" value="GAT06587.1"/>
    <property type="molecule type" value="Genomic_DNA"/>
</dbReference>
<dbReference type="InterPro" id="IPR051603">
    <property type="entry name" value="Zinc-ADH_QOR/CCCR"/>
</dbReference>
<reference evidence="4" key="2">
    <citation type="submission" date="2016-02" db="EMBL/GenBank/DDBJ databases">
        <title>Draft genome sequence of five rapidly growing Mycobacterium species.</title>
        <authorList>
            <person name="Katahira K."/>
            <person name="Gotou Y."/>
            <person name="Iida K."/>
            <person name="Ogura Y."/>
            <person name="Hayashi T."/>
        </authorList>
    </citation>
    <scope>NUCLEOTIDE SEQUENCE [LARGE SCALE GENOMIC DNA]</scope>
    <source>
        <strain evidence="4">JCM6368</strain>
    </source>
</reference>
<proteinExistence type="predicted"/>
<dbReference type="SUPFAM" id="SSF50129">
    <property type="entry name" value="GroES-like"/>
    <property type="match status" value="1"/>
</dbReference>
<dbReference type="PANTHER" id="PTHR44154:SF1">
    <property type="entry name" value="QUINONE OXIDOREDUCTASE"/>
    <property type="match status" value="1"/>
</dbReference>